<gene>
    <name evidence="4" type="ORF">MNBD_PLANCTO02-182</name>
</gene>
<keyword evidence="2" id="KW-0472">Membrane</keyword>
<dbReference type="Pfam" id="PF20382">
    <property type="entry name" value="DUF6677"/>
    <property type="match status" value="2"/>
</dbReference>
<evidence type="ECO:0000313" key="4">
    <source>
        <dbReference type="EMBL" id="VAX42262.1"/>
    </source>
</evidence>
<evidence type="ECO:0000256" key="1">
    <source>
        <dbReference type="SAM" id="MobiDB-lite"/>
    </source>
</evidence>
<keyword evidence="2" id="KW-1133">Transmembrane helix</keyword>
<dbReference type="InterPro" id="IPR046499">
    <property type="entry name" value="DUF6677"/>
</dbReference>
<dbReference type="EMBL" id="UOGL01000638">
    <property type="protein sequence ID" value="VAX42262.1"/>
    <property type="molecule type" value="Genomic_DNA"/>
</dbReference>
<feature type="compositionally biased region" description="Pro residues" evidence="1">
    <location>
        <begin position="297"/>
        <end position="309"/>
    </location>
</feature>
<reference evidence="4" key="1">
    <citation type="submission" date="2018-06" db="EMBL/GenBank/DDBJ databases">
        <authorList>
            <person name="Zhirakovskaya E."/>
        </authorList>
    </citation>
    <scope>NUCLEOTIDE SEQUENCE</scope>
</reference>
<organism evidence="4">
    <name type="scientific">hydrothermal vent metagenome</name>
    <dbReference type="NCBI Taxonomy" id="652676"/>
    <lineage>
        <taxon>unclassified sequences</taxon>
        <taxon>metagenomes</taxon>
        <taxon>ecological metagenomes</taxon>
    </lineage>
</organism>
<feature type="transmembrane region" description="Helical" evidence="2">
    <location>
        <begin position="77"/>
        <end position="96"/>
    </location>
</feature>
<proteinExistence type="predicted"/>
<feature type="compositionally biased region" description="Basic and acidic residues" evidence="1">
    <location>
        <begin position="277"/>
        <end position="296"/>
    </location>
</feature>
<accession>A0A3B1DNB8</accession>
<sequence>MSQTNPEDQIDLKNPFLAVILGYMIPGAGHLYQGRYFKSAVFFLCIAGTYCYGMQMAEGKAVYFKKEVNRDAGFQNWGFLAQAGVGTPALAAVIQWKRFTSNANQKERQLKAPMNAPFSGKLILDYPNGQEQMKGLLEGTISLQPVPKERGRVKGTFKGTLDKKENITLQLGGGIRLQKPVSGNPTRAIACEVIEEKKNKEEGEKENEKDEGRLLISGSIPRAFYNSFAAPLEHEDLQDVRRRLGNKYDLAVIFTWIAGLLNILAVWDAYEGPAYGYDDKALQKDKKSKEEEKEKASPPPETPSVPLEPPAVAEQTVQASKK</sequence>
<evidence type="ECO:0000256" key="2">
    <source>
        <dbReference type="SAM" id="Phobius"/>
    </source>
</evidence>
<feature type="domain" description="DUF6677" evidence="3">
    <location>
        <begin position="236"/>
        <end position="274"/>
    </location>
</feature>
<name>A0A3B1DNB8_9ZZZZ</name>
<dbReference type="AlphaFoldDB" id="A0A3B1DNB8"/>
<protein>
    <recommendedName>
        <fullName evidence="3">DUF6677 domain-containing protein</fullName>
    </recommendedName>
</protein>
<feature type="transmembrane region" description="Helical" evidence="2">
    <location>
        <begin position="250"/>
        <end position="270"/>
    </location>
</feature>
<feature type="region of interest" description="Disordered" evidence="1">
    <location>
        <begin position="276"/>
        <end position="322"/>
    </location>
</feature>
<feature type="domain" description="DUF6677" evidence="3">
    <location>
        <begin position="17"/>
        <end position="103"/>
    </location>
</feature>
<evidence type="ECO:0000259" key="3">
    <source>
        <dbReference type="Pfam" id="PF20382"/>
    </source>
</evidence>
<keyword evidence="2" id="KW-0812">Transmembrane</keyword>
<feature type="transmembrane region" description="Helical" evidence="2">
    <location>
        <begin position="39"/>
        <end position="57"/>
    </location>
</feature>
<feature type="transmembrane region" description="Helical" evidence="2">
    <location>
        <begin position="15"/>
        <end position="32"/>
    </location>
</feature>